<sequence>MPKSAHPSDPPPPSKIPPQNLEAEMSLLGAILIDEEVLTEVSDILRADDFYDKRHGMIYAAMVKLYEKHRPVDLLTLSDELEGQKQLETVGGSAYLTELTNAVPTAAHAKAYADIITQKATRRRLIKASSEIAELGFDDDKPIGELLAKAEADLFAVSETSLKQDLVSLEQILTESFDRIEELHRDKGKLRGVKTGYRDLDNLTAGFQKSDLVVLAARPAMGKSTLALNLAYNIASKEKLAVLIFSLEMSKEQLVDRMLADAAGVDAWSIRTGNLSYDDFEKLSHAMGEMAEAPIFIDDTPGMSVLEMRTKARREAHNNPLGLIVVDYLQLMQGSGRSYGDNRVQEVSEISRGLKLIARELNVPLLALSQLSRSVESRSPQIPQLADLRESGSIEQDADLVMFLYREDYYNPETERQHVTDLYLSKHRNGPTGKVELYFHPERLRFMSLDKKHAV</sequence>
<evidence type="ECO:0000256" key="3">
    <source>
        <dbReference type="ARBA" id="ARBA00022705"/>
    </source>
</evidence>
<evidence type="ECO:0000256" key="7">
    <source>
        <dbReference type="ARBA" id="ARBA00022840"/>
    </source>
</evidence>
<dbReference type="FunFam" id="3.40.50.300:FF:000076">
    <property type="entry name" value="Replicative DNA helicase"/>
    <property type="match status" value="1"/>
</dbReference>
<dbReference type="Pfam" id="PF00772">
    <property type="entry name" value="DnaB"/>
    <property type="match status" value="1"/>
</dbReference>
<dbReference type="NCBIfam" id="TIGR00665">
    <property type="entry name" value="DnaB"/>
    <property type="match status" value="1"/>
</dbReference>
<evidence type="ECO:0000256" key="2">
    <source>
        <dbReference type="ARBA" id="ARBA00022515"/>
    </source>
</evidence>
<dbReference type="Gene3D" id="3.40.50.300">
    <property type="entry name" value="P-loop containing nucleotide triphosphate hydrolases"/>
    <property type="match status" value="1"/>
</dbReference>
<evidence type="ECO:0000256" key="12">
    <source>
        <dbReference type="RuleBase" id="RU362085"/>
    </source>
</evidence>
<dbReference type="PANTHER" id="PTHR30153">
    <property type="entry name" value="REPLICATIVE DNA HELICASE DNAB"/>
    <property type="match status" value="1"/>
</dbReference>
<dbReference type="PROSITE" id="PS51199">
    <property type="entry name" value="SF4_HELICASE"/>
    <property type="match status" value="1"/>
</dbReference>
<dbReference type="GO" id="GO:0005829">
    <property type="term" value="C:cytosol"/>
    <property type="evidence" value="ECO:0007669"/>
    <property type="project" value="TreeGrafter"/>
</dbReference>
<dbReference type="GO" id="GO:0006269">
    <property type="term" value="P:DNA replication, synthesis of primer"/>
    <property type="evidence" value="ECO:0007669"/>
    <property type="project" value="UniProtKB-UniRule"/>
</dbReference>
<dbReference type="InterPro" id="IPR007693">
    <property type="entry name" value="DNA_helicase_DnaB-like_N"/>
</dbReference>
<evidence type="ECO:0000256" key="10">
    <source>
        <dbReference type="ARBA" id="ARBA00048954"/>
    </source>
</evidence>
<keyword evidence="15" id="KW-1185">Reference proteome</keyword>
<dbReference type="InterPro" id="IPR016136">
    <property type="entry name" value="DNA_helicase_N/primase_C"/>
</dbReference>
<dbReference type="GO" id="GO:0016887">
    <property type="term" value="F:ATP hydrolysis activity"/>
    <property type="evidence" value="ECO:0007669"/>
    <property type="project" value="RHEA"/>
</dbReference>
<feature type="domain" description="SF4 helicase" evidence="13">
    <location>
        <begin position="186"/>
        <end position="453"/>
    </location>
</feature>
<evidence type="ECO:0000259" key="13">
    <source>
        <dbReference type="PROSITE" id="PS51199"/>
    </source>
</evidence>
<evidence type="ECO:0000313" key="14">
    <source>
        <dbReference type="EMBL" id="RWZ79244.1"/>
    </source>
</evidence>
<dbReference type="SUPFAM" id="SSF52540">
    <property type="entry name" value="P-loop containing nucleoside triphosphate hydrolases"/>
    <property type="match status" value="1"/>
</dbReference>
<dbReference type="Pfam" id="PF03796">
    <property type="entry name" value="DnaB_C"/>
    <property type="match status" value="1"/>
</dbReference>
<comment type="catalytic activity">
    <reaction evidence="10 12">
        <text>ATP + H2O = ADP + phosphate + H(+)</text>
        <dbReference type="Rhea" id="RHEA:13065"/>
        <dbReference type="ChEBI" id="CHEBI:15377"/>
        <dbReference type="ChEBI" id="CHEBI:15378"/>
        <dbReference type="ChEBI" id="CHEBI:30616"/>
        <dbReference type="ChEBI" id="CHEBI:43474"/>
        <dbReference type="ChEBI" id="CHEBI:456216"/>
        <dbReference type="EC" id="5.6.2.3"/>
    </reaction>
</comment>
<evidence type="ECO:0000256" key="9">
    <source>
        <dbReference type="ARBA" id="ARBA00023235"/>
    </source>
</evidence>
<dbReference type="Gene3D" id="1.10.860.10">
    <property type="entry name" value="DNAb Helicase, Chain A"/>
    <property type="match status" value="1"/>
</dbReference>
<keyword evidence="4 12" id="KW-0547">Nucleotide-binding</keyword>
<keyword evidence="3 12" id="KW-0235">DNA replication</keyword>
<dbReference type="GO" id="GO:0042802">
    <property type="term" value="F:identical protein binding"/>
    <property type="evidence" value="ECO:0007669"/>
    <property type="project" value="UniProtKB-ARBA"/>
</dbReference>
<dbReference type="GO" id="GO:1990077">
    <property type="term" value="C:primosome complex"/>
    <property type="evidence" value="ECO:0007669"/>
    <property type="project" value="UniProtKB-UniRule"/>
</dbReference>
<evidence type="ECO:0000256" key="1">
    <source>
        <dbReference type="ARBA" id="ARBA00008428"/>
    </source>
</evidence>
<keyword evidence="8 12" id="KW-0238">DNA-binding</keyword>
<dbReference type="AlphaFoldDB" id="A0A4Q0AIX8"/>
<comment type="caution">
    <text evidence="14">The sequence shown here is derived from an EMBL/GenBank/DDBJ whole genome shotgun (WGS) entry which is preliminary data.</text>
</comment>
<evidence type="ECO:0000256" key="8">
    <source>
        <dbReference type="ARBA" id="ARBA00023125"/>
    </source>
</evidence>
<keyword evidence="5 12" id="KW-0378">Hydrolase</keyword>
<dbReference type="GO" id="GO:0003677">
    <property type="term" value="F:DNA binding"/>
    <property type="evidence" value="ECO:0007669"/>
    <property type="project" value="UniProtKB-UniRule"/>
</dbReference>
<dbReference type="FunFam" id="1.10.860.10:FF:000001">
    <property type="entry name" value="Replicative DNA helicase"/>
    <property type="match status" value="1"/>
</dbReference>
<keyword evidence="7 12" id="KW-0067">ATP-binding</keyword>
<keyword evidence="2 12" id="KW-0639">Primosome</keyword>
<gene>
    <name evidence="14" type="primary">dnaB</name>
    <name evidence="14" type="ORF">EOT04_02030</name>
</gene>
<dbReference type="CDD" id="cd00984">
    <property type="entry name" value="DnaB_C"/>
    <property type="match status" value="1"/>
</dbReference>
<dbReference type="EMBL" id="SCKW01000017">
    <property type="protein sequence ID" value="RWZ79244.1"/>
    <property type="molecule type" value="Genomic_DNA"/>
</dbReference>
<dbReference type="InterPro" id="IPR007694">
    <property type="entry name" value="DNA_helicase_DnaB-like_C"/>
</dbReference>
<evidence type="ECO:0000256" key="6">
    <source>
        <dbReference type="ARBA" id="ARBA00022806"/>
    </source>
</evidence>
<protein>
    <recommendedName>
        <fullName evidence="11 12">Replicative DNA helicase</fullName>
        <ecNumber evidence="11 12">5.6.2.3</ecNumber>
    </recommendedName>
</protein>
<keyword evidence="6 12" id="KW-0347">Helicase</keyword>
<organism evidence="14 15">
    <name type="scientific">Candidatus Chaera renei</name>
    <dbReference type="NCBI Taxonomy" id="2506947"/>
    <lineage>
        <taxon>Bacteria</taxon>
        <taxon>Candidatus Saccharimonadota</taxon>
        <taxon>Candidatus Saccharimonadia</taxon>
        <taxon>Candidatus Saccharimonadales</taxon>
        <taxon>Candidatus Saccharimonadaceae</taxon>
        <taxon>Candidatus Chaera</taxon>
    </lineage>
</organism>
<dbReference type="GO" id="GO:0043139">
    <property type="term" value="F:5'-3' DNA helicase activity"/>
    <property type="evidence" value="ECO:0007669"/>
    <property type="project" value="UniProtKB-EC"/>
</dbReference>
<dbReference type="InterPro" id="IPR007692">
    <property type="entry name" value="DNA_helicase_DnaB"/>
</dbReference>
<dbReference type="InterPro" id="IPR036185">
    <property type="entry name" value="DNA_heli_DnaB-like_N_sf"/>
</dbReference>
<evidence type="ECO:0000313" key="15">
    <source>
        <dbReference type="Proteomes" id="UP000289269"/>
    </source>
</evidence>
<dbReference type="PANTHER" id="PTHR30153:SF2">
    <property type="entry name" value="REPLICATIVE DNA HELICASE"/>
    <property type="match status" value="1"/>
</dbReference>
<comment type="function">
    <text evidence="12">The main replicative DNA helicase, it participates in initiation and elongation during chromosome replication. Travels ahead of the DNA replisome, separating dsDNA into templates for DNA synthesis. A processive ATP-dependent 5'-3' DNA helicase it has DNA-dependent ATPase activity.</text>
</comment>
<dbReference type="GO" id="GO:0005524">
    <property type="term" value="F:ATP binding"/>
    <property type="evidence" value="ECO:0007669"/>
    <property type="project" value="UniProtKB-UniRule"/>
</dbReference>
<evidence type="ECO:0000256" key="4">
    <source>
        <dbReference type="ARBA" id="ARBA00022741"/>
    </source>
</evidence>
<evidence type="ECO:0000256" key="5">
    <source>
        <dbReference type="ARBA" id="ARBA00022801"/>
    </source>
</evidence>
<keyword evidence="9" id="KW-0413">Isomerase</keyword>
<evidence type="ECO:0000256" key="11">
    <source>
        <dbReference type="NCBIfam" id="TIGR00665"/>
    </source>
</evidence>
<comment type="similarity">
    <text evidence="1 12">Belongs to the helicase family. DnaB subfamily.</text>
</comment>
<dbReference type="Proteomes" id="UP000289269">
    <property type="component" value="Unassembled WGS sequence"/>
</dbReference>
<dbReference type="NCBIfam" id="NF004384">
    <property type="entry name" value="PRK05748.1"/>
    <property type="match status" value="1"/>
</dbReference>
<dbReference type="EC" id="5.6.2.3" evidence="11 12"/>
<dbReference type="InterPro" id="IPR027417">
    <property type="entry name" value="P-loop_NTPase"/>
</dbReference>
<accession>A0A4Q0AIX8</accession>
<proteinExistence type="inferred from homology"/>
<dbReference type="SUPFAM" id="SSF48024">
    <property type="entry name" value="N-terminal domain of DnaB helicase"/>
    <property type="match status" value="1"/>
</dbReference>
<reference evidence="14" key="1">
    <citation type="submission" date="2019-01" db="EMBL/GenBank/DDBJ databases">
        <title>Genomic signatures and co-occurrence patterns of the ultra-small Saccharimodia (Patescibacteria phylum) suggest a symbiotic lifestyle.</title>
        <authorList>
            <person name="Lemos L."/>
            <person name="Medeiros J."/>
            <person name="Andreote F."/>
            <person name="Fernandes G."/>
            <person name="Varani A."/>
            <person name="Oliveira G."/>
            <person name="Pylro V."/>
        </authorList>
    </citation>
    <scope>NUCLEOTIDE SEQUENCE [LARGE SCALE GENOMIC DNA]</scope>
    <source>
        <strain evidence="14">AMD01</strain>
    </source>
</reference>
<name>A0A4Q0AIX8_9BACT</name>